<sequence length="630" mass="72610">MINDHSGKTDSEDGNKHSYSCKRCRRLKKKCTRTIPECQNCAKAGESCEYVPRAPRRKKSEILRSLQEERQNEQNRSPLSSTPVLRTQDSNLQFASNNSFPKINPLQSLGVSQFSTTTSSVRSLEPFGTQQPQAQQIGILENSPRSYNLGSLQNRLLASVLGNGDMAEAPTMVTRPNLEVSFMIELINRFFTENYHSYPFLNQAAIINFVMSSNINRLDSLPASDSFEIFMIMFIGYCSLERVGKINTDIHLKKYLISKSIEQTNDVITFDNIESIKFLLLLGIYSLFDTAGSTSWHIAGNINRLILSLGLNRINGFKSRDSNNYATRDREQRYRVFWSAYNFDRLVSISLGRPFGIHDDDINIPFPNKFDHEEIYDIELITAIISLRQIEGKILKNVHSVNSGHKVNDDATKLEILKTLRIEVEDWFNLTNTLTSYNHSKDSIYNVSWFTSHYYQLTMLLYRPSFLIPKPSKETLLILGKSCLQCLAYTYNLHTSHLLQPNWVTVYRFLTQCTTIVYCLCHWCIDLVESKTEMNLCIEILESFGDRWPVSAKSAQIFKEINRSIYDVKVNQNWELLGAQELTNKFFEASRAYHDVLSSNNVDIWFDDPVIVISEQQQQQEFMRQQYPAQ</sequence>
<evidence type="ECO:0000256" key="7">
    <source>
        <dbReference type="ARBA" id="ARBA00023242"/>
    </source>
</evidence>
<dbReference type="PANTHER" id="PTHR47782">
    <property type="entry name" value="ZN(II)2CYS6 TRANSCRIPTION FACTOR (EUROFUNG)-RELATED"/>
    <property type="match status" value="1"/>
</dbReference>
<accession>A0A1E3P130</accession>
<evidence type="ECO:0000256" key="5">
    <source>
        <dbReference type="ARBA" id="ARBA00023125"/>
    </source>
</evidence>
<dbReference type="GO" id="GO:0045944">
    <property type="term" value="P:positive regulation of transcription by RNA polymerase II"/>
    <property type="evidence" value="ECO:0007669"/>
    <property type="project" value="TreeGrafter"/>
</dbReference>
<keyword evidence="3" id="KW-0862">Zinc</keyword>
<keyword evidence="6" id="KW-0804">Transcription</keyword>
<dbReference type="InterPro" id="IPR007219">
    <property type="entry name" value="XnlR_reg_dom"/>
</dbReference>
<evidence type="ECO:0000256" key="3">
    <source>
        <dbReference type="ARBA" id="ARBA00022833"/>
    </source>
</evidence>
<evidence type="ECO:0000256" key="6">
    <source>
        <dbReference type="ARBA" id="ARBA00023163"/>
    </source>
</evidence>
<comment type="subcellular location">
    <subcellularLocation>
        <location evidence="1">Nucleus</location>
    </subcellularLocation>
</comment>
<dbReference type="PROSITE" id="PS00463">
    <property type="entry name" value="ZN2_CY6_FUNGAL_1"/>
    <property type="match status" value="1"/>
</dbReference>
<keyword evidence="11" id="KW-1185">Reference proteome</keyword>
<evidence type="ECO:0000256" key="2">
    <source>
        <dbReference type="ARBA" id="ARBA00022723"/>
    </source>
</evidence>
<dbReference type="OrthoDB" id="189997at2759"/>
<dbReference type="InterPro" id="IPR052202">
    <property type="entry name" value="Yeast_MetPath_Reg"/>
</dbReference>
<dbReference type="GO" id="GO:0005634">
    <property type="term" value="C:nucleus"/>
    <property type="evidence" value="ECO:0007669"/>
    <property type="project" value="UniProtKB-SubCell"/>
</dbReference>
<dbReference type="RefSeq" id="XP_019038167.1">
    <property type="nucleotide sequence ID" value="XM_019181935.1"/>
</dbReference>
<keyword evidence="2" id="KW-0479">Metal-binding</keyword>
<dbReference type="InterPro" id="IPR001138">
    <property type="entry name" value="Zn2Cys6_DnaBD"/>
</dbReference>
<reference evidence="10 11" key="1">
    <citation type="journal article" date="2016" name="Proc. Natl. Acad. Sci. U.S.A.">
        <title>Comparative genomics of biotechnologically important yeasts.</title>
        <authorList>
            <person name="Riley R."/>
            <person name="Haridas S."/>
            <person name="Wolfe K.H."/>
            <person name="Lopes M.R."/>
            <person name="Hittinger C.T."/>
            <person name="Goeker M."/>
            <person name="Salamov A.A."/>
            <person name="Wisecaver J.H."/>
            <person name="Long T.M."/>
            <person name="Calvey C.H."/>
            <person name="Aerts A.L."/>
            <person name="Barry K.W."/>
            <person name="Choi C."/>
            <person name="Clum A."/>
            <person name="Coughlan A.Y."/>
            <person name="Deshpande S."/>
            <person name="Douglass A.P."/>
            <person name="Hanson S.J."/>
            <person name="Klenk H.-P."/>
            <person name="LaButti K.M."/>
            <person name="Lapidus A."/>
            <person name="Lindquist E.A."/>
            <person name="Lipzen A.M."/>
            <person name="Meier-Kolthoff J.P."/>
            <person name="Ohm R.A."/>
            <person name="Otillar R.P."/>
            <person name="Pangilinan J.L."/>
            <person name="Peng Y."/>
            <person name="Rokas A."/>
            <person name="Rosa C.A."/>
            <person name="Scheuner C."/>
            <person name="Sibirny A.A."/>
            <person name="Slot J.C."/>
            <person name="Stielow J.B."/>
            <person name="Sun H."/>
            <person name="Kurtzman C.P."/>
            <person name="Blackwell M."/>
            <person name="Grigoriev I.V."/>
            <person name="Jeffries T.W."/>
        </authorList>
    </citation>
    <scope>NUCLEOTIDE SEQUENCE [LARGE SCALE GENOMIC DNA]</scope>
    <source>
        <strain evidence="11">ATCC 58044 / CBS 1984 / NCYC 433 / NRRL Y-366-8</strain>
    </source>
</reference>
<dbReference type="InterPro" id="IPR036864">
    <property type="entry name" value="Zn2-C6_fun-type_DNA-bd_sf"/>
</dbReference>
<dbReference type="PROSITE" id="PS50048">
    <property type="entry name" value="ZN2_CY6_FUNGAL_2"/>
    <property type="match status" value="1"/>
</dbReference>
<dbReference type="SMART" id="SM00906">
    <property type="entry name" value="Fungal_trans"/>
    <property type="match status" value="1"/>
</dbReference>
<dbReference type="CDD" id="cd00067">
    <property type="entry name" value="GAL4"/>
    <property type="match status" value="1"/>
</dbReference>
<dbReference type="Gene3D" id="4.10.240.10">
    <property type="entry name" value="Zn(2)-C6 fungal-type DNA-binding domain"/>
    <property type="match status" value="1"/>
</dbReference>
<dbReference type="GO" id="GO:0034599">
    <property type="term" value="P:cellular response to oxidative stress"/>
    <property type="evidence" value="ECO:0007669"/>
    <property type="project" value="EnsemblFungi"/>
</dbReference>
<name>A0A1E3P130_WICAA</name>
<protein>
    <recommendedName>
        <fullName evidence="9">Zn(2)-C6 fungal-type domain-containing protein</fullName>
    </recommendedName>
</protein>
<evidence type="ECO:0000259" key="9">
    <source>
        <dbReference type="PROSITE" id="PS50048"/>
    </source>
</evidence>
<organism evidence="10 11">
    <name type="scientific">Wickerhamomyces anomalus (strain ATCC 58044 / CBS 1984 / NCYC 433 / NRRL Y-366-8)</name>
    <name type="common">Yeast</name>
    <name type="synonym">Hansenula anomala</name>
    <dbReference type="NCBI Taxonomy" id="683960"/>
    <lineage>
        <taxon>Eukaryota</taxon>
        <taxon>Fungi</taxon>
        <taxon>Dikarya</taxon>
        <taxon>Ascomycota</taxon>
        <taxon>Saccharomycotina</taxon>
        <taxon>Saccharomycetes</taxon>
        <taxon>Phaffomycetales</taxon>
        <taxon>Wickerhamomycetaceae</taxon>
        <taxon>Wickerhamomyces</taxon>
    </lineage>
</organism>
<dbReference type="EMBL" id="KV454211">
    <property type="protein sequence ID" value="ODQ58960.1"/>
    <property type="molecule type" value="Genomic_DNA"/>
</dbReference>
<evidence type="ECO:0000256" key="1">
    <source>
        <dbReference type="ARBA" id="ARBA00004123"/>
    </source>
</evidence>
<feature type="compositionally biased region" description="Basic and acidic residues" evidence="8">
    <location>
        <begin position="1"/>
        <end position="16"/>
    </location>
</feature>
<dbReference type="PANTHER" id="PTHR47782:SF7">
    <property type="entry name" value="PROTEIN STB5"/>
    <property type="match status" value="1"/>
</dbReference>
<dbReference type="Pfam" id="PF00172">
    <property type="entry name" value="Zn_clus"/>
    <property type="match status" value="1"/>
</dbReference>
<gene>
    <name evidence="10" type="ORF">WICANDRAFT_32262</name>
</gene>
<proteinExistence type="predicted"/>
<dbReference type="GO" id="GO:0043565">
    <property type="term" value="F:sequence-specific DNA binding"/>
    <property type="evidence" value="ECO:0007669"/>
    <property type="project" value="TreeGrafter"/>
</dbReference>
<dbReference type="Pfam" id="PF04082">
    <property type="entry name" value="Fungal_trans"/>
    <property type="match status" value="1"/>
</dbReference>
<feature type="region of interest" description="Disordered" evidence="8">
    <location>
        <begin position="1"/>
        <end position="20"/>
    </location>
</feature>
<dbReference type="CDD" id="cd12148">
    <property type="entry name" value="fungal_TF_MHR"/>
    <property type="match status" value="1"/>
</dbReference>
<feature type="domain" description="Zn(2)-C6 fungal-type" evidence="9">
    <location>
        <begin position="20"/>
        <end position="50"/>
    </location>
</feature>
<dbReference type="STRING" id="683960.A0A1E3P130"/>
<dbReference type="Proteomes" id="UP000094112">
    <property type="component" value="Unassembled WGS sequence"/>
</dbReference>
<dbReference type="SUPFAM" id="SSF57701">
    <property type="entry name" value="Zn2/Cys6 DNA-binding domain"/>
    <property type="match status" value="1"/>
</dbReference>
<dbReference type="SMART" id="SM00066">
    <property type="entry name" value="GAL4"/>
    <property type="match status" value="1"/>
</dbReference>
<dbReference type="AlphaFoldDB" id="A0A1E3P130"/>
<keyword evidence="5" id="KW-0238">DNA-binding</keyword>
<dbReference type="GO" id="GO:0000981">
    <property type="term" value="F:DNA-binding transcription factor activity, RNA polymerase II-specific"/>
    <property type="evidence" value="ECO:0007669"/>
    <property type="project" value="InterPro"/>
</dbReference>
<evidence type="ECO:0000256" key="8">
    <source>
        <dbReference type="SAM" id="MobiDB-lite"/>
    </source>
</evidence>
<dbReference type="GeneID" id="30199181"/>
<evidence type="ECO:0000313" key="11">
    <source>
        <dbReference type="Proteomes" id="UP000094112"/>
    </source>
</evidence>
<dbReference type="GO" id="GO:0008270">
    <property type="term" value="F:zinc ion binding"/>
    <property type="evidence" value="ECO:0007669"/>
    <property type="project" value="InterPro"/>
</dbReference>
<evidence type="ECO:0000256" key="4">
    <source>
        <dbReference type="ARBA" id="ARBA00023015"/>
    </source>
</evidence>
<keyword evidence="7" id="KW-0539">Nucleus</keyword>
<evidence type="ECO:0000313" key="10">
    <source>
        <dbReference type="EMBL" id="ODQ58960.1"/>
    </source>
</evidence>
<dbReference type="GO" id="GO:0006368">
    <property type="term" value="P:transcription elongation by RNA polymerase II"/>
    <property type="evidence" value="ECO:0007669"/>
    <property type="project" value="EnsemblFungi"/>
</dbReference>
<keyword evidence="4" id="KW-0805">Transcription regulation</keyword>